<feature type="domain" description="AMP-dependent synthetase/ligase" evidence="3">
    <location>
        <begin position="18"/>
        <end position="383"/>
    </location>
</feature>
<dbReference type="EMBL" id="JACQWF010000121">
    <property type="protein sequence ID" value="MBI4595247.1"/>
    <property type="molecule type" value="Genomic_DNA"/>
</dbReference>
<dbReference type="Gene3D" id="3.30.300.30">
    <property type="match status" value="1"/>
</dbReference>
<dbReference type="Pfam" id="PF13193">
    <property type="entry name" value="AMP-binding_C"/>
    <property type="match status" value="1"/>
</dbReference>
<dbReference type="InterPro" id="IPR045851">
    <property type="entry name" value="AMP-bd_C_sf"/>
</dbReference>
<evidence type="ECO:0000256" key="1">
    <source>
        <dbReference type="ARBA" id="ARBA00006432"/>
    </source>
</evidence>
<dbReference type="FunFam" id="3.30.300.30:FF:000008">
    <property type="entry name" value="2,3-dihydroxybenzoate-AMP ligase"/>
    <property type="match status" value="1"/>
</dbReference>
<dbReference type="Gene3D" id="3.40.50.12780">
    <property type="entry name" value="N-terminal domain of ligase-like"/>
    <property type="match status" value="1"/>
</dbReference>
<comment type="similarity">
    <text evidence="1">Belongs to the ATP-dependent AMP-binding enzyme family.</text>
</comment>
<accession>A0A933LQE8</accession>
<evidence type="ECO:0000313" key="5">
    <source>
        <dbReference type="EMBL" id="MBI4595247.1"/>
    </source>
</evidence>
<dbReference type="PANTHER" id="PTHR43201:SF5">
    <property type="entry name" value="MEDIUM-CHAIN ACYL-COA LIGASE ACSF2, MITOCHONDRIAL"/>
    <property type="match status" value="1"/>
</dbReference>
<evidence type="ECO:0000259" key="3">
    <source>
        <dbReference type="Pfam" id="PF00501"/>
    </source>
</evidence>
<evidence type="ECO:0000259" key="4">
    <source>
        <dbReference type="Pfam" id="PF13193"/>
    </source>
</evidence>
<dbReference type="InterPro" id="IPR025110">
    <property type="entry name" value="AMP-bd_C"/>
</dbReference>
<dbReference type="NCBIfam" id="NF004837">
    <property type="entry name" value="PRK06187.1"/>
    <property type="match status" value="1"/>
</dbReference>
<dbReference type="PANTHER" id="PTHR43201">
    <property type="entry name" value="ACYL-COA SYNTHETASE"/>
    <property type="match status" value="1"/>
</dbReference>
<keyword evidence="2 5" id="KW-0436">Ligase</keyword>
<dbReference type="SUPFAM" id="SSF56801">
    <property type="entry name" value="Acetyl-CoA synthetase-like"/>
    <property type="match status" value="1"/>
</dbReference>
<dbReference type="InterPro" id="IPR042099">
    <property type="entry name" value="ANL_N_sf"/>
</dbReference>
<gene>
    <name evidence="5" type="ORF">HY730_02590</name>
</gene>
<dbReference type="GO" id="GO:0006631">
    <property type="term" value="P:fatty acid metabolic process"/>
    <property type="evidence" value="ECO:0007669"/>
    <property type="project" value="TreeGrafter"/>
</dbReference>
<name>A0A933LQE8_UNCTE</name>
<dbReference type="Proteomes" id="UP000772181">
    <property type="component" value="Unassembled WGS sequence"/>
</dbReference>
<reference evidence="5" key="1">
    <citation type="submission" date="2020-07" db="EMBL/GenBank/DDBJ databases">
        <title>Huge and variable diversity of episymbiotic CPR bacteria and DPANN archaea in groundwater ecosystems.</title>
        <authorList>
            <person name="He C.Y."/>
            <person name="Keren R."/>
            <person name="Whittaker M."/>
            <person name="Farag I.F."/>
            <person name="Doudna J."/>
            <person name="Cate J.H.D."/>
            <person name="Banfield J.F."/>
        </authorList>
    </citation>
    <scope>NUCLEOTIDE SEQUENCE</scope>
    <source>
        <strain evidence="5">NC_groundwater_1482_Ag_S-0.65um_47_24</strain>
    </source>
</reference>
<dbReference type="GO" id="GO:0031956">
    <property type="term" value="F:medium-chain fatty acid-CoA ligase activity"/>
    <property type="evidence" value="ECO:0007669"/>
    <property type="project" value="TreeGrafter"/>
</dbReference>
<comment type="caution">
    <text evidence="5">The sequence shown here is derived from an EMBL/GenBank/DDBJ whole genome shotgun (WGS) entry which is preliminary data.</text>
</comment>
<dbReference type="Pfam" id="PF00501">
    <property type="entry name" value="AMP-binding"/>
    <property type="match status" value="1"/>
</dbReference>
<organism evidence="5 6">
    <name type="scientific">Tectimicrobiota bacterium</name>
    <dbReference type="NCBI Taxonomy" id="2528274"/>
    <lineage>
        <taxon>Bacteria</taxon>
        <taxon>Pseudomonadati</taxon>
        <taxon>Nitrospinota/Tectimicrobiota group</taxon>
        <taxon>Candidatus Tectimicrobiota</taxon>
    </lineage>
</organism>
<protein>
    <submittedName>
        <fullName evidence="5">Long-chain-fatty-acid--CoA ligase</fullName>
    </submittedName>
</protein>
<dbReference type="InterPro" id="IPR020845">
    <property type="entry name" value="AMP-binding_CS"/>
</dbReference>
<proteinExistence type="inferred from homology"/>
<sequence>MISRAHSYMTTVGDLSRAAAKKWPQKTGLICGETRLTWLEVNKRVNSLAHAIKDLGLSKGDRFAILELNCHRYVELFLALAKIGVIAVPLNPRLAGKEMTYIINQSGAKGVSVGSRFKGIINEINSGLTEVKSIIGMGNDHDYSLDYENLIDSYPDAEIYSDVEEKDLFRIVYTGGTTGLPKGVMCSHRATMNYAVSMQATHRVVPSDVYCPFAGLSLAGAPLLTFGYMLLGCTQVAGIFEPQKALELIEKEKITATVMTPTMLIMIFDKADYRKYDLSSLRQLQYGASPMPLPTLKKAMEVFKNSEFLQIYGTTEGNLNTANLIQEEHVVKGPEKVLKRLPSIGREAYNVQMAILDEEGNEVPQGEVGEVVSRSSFVMDGYWKEPELTAEAFKYGWLHVGDMGYQDEDGYIYLVDRKKDMIITGGFNVYSKEVEDAIYKHPAVDEVAVIGVPDKTWGEAIKAIVRLKTGMEATGEEIIQTSRNYIASYKVPKSIDFVDDFPRTALMKIQKNILREKYWKGYDKRIHGGAD</sequence>
<dbReference type="InterPro" id="IPR000873">
    <property type="entry name" value="AMP-dep_synth/lig_dom"/>
</dbReference>
<evidence type="ECO:0000313" key="6">
    <source>
        <dbReference type="Proteomes" id="UP000772181"/>
    </source>
</evidence>
<dbReference type="AlphaFoldDB" id="A0A933LQE8"/>
<feature type="domain" description="AMP-binding enzyme C-terminal" evidence="4">
    <location>
        <begin position="433"/>
        <end position="506"/>
    </location>
</feature>
<dbReference type="PROSITE" id="PS00455">
    <property type="entry name" value="AMP_BINDING"/>
    <property type="match status" value="1"/>
</dbReference>
<evidence type="ECO:0000256" key="2">
    <source>
        <dbReference type="ARBA" id="ARBA00022598"/>
    </source>
</evidence>